<comment type="caution">
    <text evidence="3">The sequence shown here is derived from an EMBL/GenBank/DDBJ whole genome shotgun (WGS) entry which is preliminary data.</text>
</comment>
<keyword evidence="2" id="KW-1133">Transmembrane helix</keyword>
<keyword evidence="2" id="KW-0812">Transmembrane</keyword>
<keyword evidence="2" id="KW-0472">Membrane</keyword>
<proteinExistence type="predicted"/>
<name>A0A8J7Q2F4_9BACT</name>
<protein>
    <recommendedName>
        <fullName evidence="5">MotA/TolQ/ExbB proton channel domain-containing protein</fullName>
    </recommendedName>
</protein>
<evidence type="ECO:0000256" key="1">
    <source>
        <dbReference type="SAM" id="MobiDB-lite"/>
    </source>
</evidence>
<feature type="compositionally biased region" description="Polar residues" evidence="1">
    <location>
        <begin position="457"/>
        <end position="466"/>
    </location>
</feature>
<feature type="region of interest" description="Disordered" evidence="1">
    <location>
        <begin position="444"/>
        <end position="466"/>
    </location>
</feature>
<feature type="transmembrane region" description="Helical" evidence="2">
    <location>
        <begin position="155"/>
        <end position="178"/>
    </location>
</feature>
<feature type="transmembrane region" description="Helical" evidence="2">
    <location>
        <begin position="113"/>
        <end position="135"/>
    </location>
</feature>
<accession>A0A8J7Q2F4</accession>
<reference evidence="3" key="1">
    <citation type="submission" date="2021-03" db="EMBL/GenBank/DDBJ databases">
        <authorList>
            <person name="Wang G."/>
        </authorList>
    </citation>
    <scope>NUCLEOTIDE SEQUENCE</scope>
    <source>
        <strain evidence="3">KCTC 12899</strain>
    </source>
</reference>
<evidence type="ECO:0008006" key="5">
    <source>
        <dbReference type="Google" id="ProtNLM"/>
    </source>
</evidence>
<evidence type="ECO:0000256" key="2">
    <source>
        <dbReference type="SAM" id="Phobius"/>
    </source>
</evidence>
<evidence type="ECO:0000313" key="4">
    <source>
        <dbReference type="Proteomes" id="UP000664417"/>
    </source>
</evidence>
<keyword evidence="4" id="KW-1185">Reference proteome</keyword>
<gene>
    <name evidence="3" type="ORF">J3U88_01025</name>
</gene>
<dbReference type="AlphaFoldDB" id="A0A8J7Q2F4"/>
<organism evidence="3 4">
    <name type="scientific">Acanthopleuribacter pedis</name>
    <dbReference type="NCBI Taxonomy" id="442870"/>
    <lineage>
        <taxon>Bacteria</taxon>
        <taxon>Pseudomonadati</taxon>
        <taxon>Acidobacteriota</taxon>
        <taxon>Holophagae</taxon>
        <taxon>Acanthopleuribacterales</taxon>
        <taxon>Acanthopleuribacteraceae</taxon>
        <taxon>Acanthopleuribacter</taxon>
    </lineage>
</organism>
<feature type="transmembrane region" description="Helical" evidence="2">
    <location>
        <begin position="6"/>
        <end position="27"/>
    </location>
</feature>
<sequence length="466" mass="52005">MLLTFVSILLSIGIVAFTFLQATRLFGAYRHTIAVISNLDNKLKPSSNETAFKKELHRLLDEEDLVGRDLVQTLWRTISDDPIQTASGSGWVIDLDYLCDGKRYFRIHHSYEVVQTMPGLLTGLGILFTFSGLAVGISGLDPTNSSQLTAGVKTLLGGMSVAFLTSISGIFCALLWTWRHKSIMGDFETAFFHLYQTLHEKRFLFSPDERDNQIMRYQSDQTLQLSQLETTFKKALIAAFEELGGNPMAGGGAQQAGPDTSPLLEKIGRELSVISAGYSEISQLSRDMGGVFDRLLKERQQMLDQQHAAGAESKQMVHKAVSVAASFEEIQQAQSQTATVISEGAVELKKVLNLLRQTSTQMTKNQQVLISHTERLEQNWNTSRGHMEQLHKLLKSDIETFHNRLGESLRGVHGEIDEILAKSMRHFETGLKEFGQMIEILAIQQKTGETPPEDTAKSSSWLGKRR</sequence>
<dbReference type="EMBL" id="JAFREP010000001">
    <property type="protein sequence ID" value="MBO1317022.1"/>
    <property type="molecule type" value="Genomic_DNA"/>
</dbReference>
<dbReference type="Proteomes" id="UP000664417">
    <property type="component" value="Unassembled WGS sequence"/>
</dbReference>
<dbReference type="RefSeq" id="WP_207856258.1">
    <property type="nucleotide sequence ID" value="NZ_JAFREP010000001.1"/>
</dbReference>
<evidence type="ECO:0000313" key="3">
    <source>
        <dbReference type="EMBL" id="MBO1317022.1"/>
    </source>
</evidence>